<gene>
    <name evidence="3" type="ORF">Mpt1_c00930</name>
</gene>
<proteinExistence type="predicted"/>
<organism evidence="3 4">
    <name type="scientific">Candidatus Methanoplasma termitum</name>
    <dbReference type="NCBI Taxonomy" id="1577791"/>
    <lineage>
        <taxon>Archaea</taxon>
        <taxon>Methanobacteriati</taxon>
        <taxon>Thermoplasmatota</taxon>
        <taxon>Thermoplasmata</taxon>
        <taxon>Methanomassiliicoccales</taxon>
        <taxon>Methanomassiliicoccaceae</taxon>
        <taxon>Candidatus Methanoplasma</taxon>
    </lineage>
</organism>
<dbReference type="Gene3D" id="2.160.20.110">
    <property type="match status" value="2"/>
</dbReference>
<feature type="compositionally biased region" description="Low complexity" evidence="1">
    <location>
        <begin position="573"/>
        <end position="587"/>
    </location>
</feature>
<keyword evidence="2" id="KW-1133">Transmembrane helix</keyword>
<accession>A0A0A7LAE9</accession>
<dbReference type="EMBL" id="CP010070">
    <property type="protein sequence ID" value="AIZ55998.1"/>
    <property type="molecule type" value="Genomic_DNA"/>
</dbReference>
<dbReference type="HOGENOM" id="CLU_393118_0_0_2"/>
<dbReference type="STRING" id="1577791.Mpt1_c00930"/>
<keyword evidence="4" id="KW-1185">Reference proteome</keyword>
<evidence type="ECO:0008006" key="5">
    <source>
        <dbReference type="Google" id="ProtNLM"/>
    </source>
</evidence>
<protein>
    <recommendedName>
        <fullName evidence="5">The GLUG motif protein</fullName>
    </recommendedName>
</protein>
<dbReference type="GeneID" id="24817768"/>
<dbReference type="RefSeq" id="WP_148305778.1">
    <property type="nucleotide sequence ID" value="NZ_CP010070.1"/>
</dbReference>
<keyword evidence="2" id="KW-0812">Transmembrane</keyword>
<dbReference type="Proteomes" id="UP000030787">
    <property type="component" value="Chromosome"/>
</dbReference>
<keyword evidence="2" id="KW-0472">Membrane</keyword>
<feature type="transmembrane region" description="Helical" evidence="2">
    <location>
        <begin position="649"/>
        <end position="671"/>
    </location>
</feature>
<evidence type="ECO:0000256" key="2">
    <source>
        <dbReference type="SAM" id="Phobius"/>
    </source>
</evidence>
<feature type="region of interest" description="Disordered" evidence="1">
    <location>
        <begin position="562"/>
        <end position="588"/>
    </location>
</feature>
<evidence type="ECO:0000313" key="4">
    <source>
        <dbReference type="Proteomes" id="UP000030787"/>
    </source>
</evidence>
<evidence type="ECO:0000313" key="3">
    <source>
        <dbReference type="EMBL" id="AIZ55998.1"/>
    </source>
</evidence>
<name>A0A0A7LAE9_9ARCH</name>
<evidence type="ECO:0000256" key="1">
    <source>
        <dbReference type="SAM" id="MobiDB-lite"/>
    </source>
</evidence>
<dbReference type="AlphaFoldDB" id="A0A0A7LAE9"/>
<reference evidence="3 4" key="1">
    <citation type="journal article" date="2014" name="Appl. Environ. Microbiol.">
        <title>Comparative Genome Analysis of 'Candidatus Methanoplasma termitum' Indicates a New Mode of Energy Metabolism in the Seventh Order of Methanogens.</title>
        <authorList>
            <person name="Lang K."/>
            <person name="Schuldes J."/>
            <person name="Klingl A."/>
            <person name="Poehlein A."/>
            <person name="Daniel R."/>
            <person name="Brune A."/>
        </authorList>
    </citation>
    <scope>NUCLEOTIDE SEQUENCE [LARGE SCALE GENOMIC DNA]</scope>
    <source>
        <strain evidence="4">Mpt1</strain>
    </source>
</reference>
<sequence length="701" mass="72724">MKKISSLLCVITLVMLVFASLVPVALDKSESSAANNFNDGTWKPISNYQDLAKIGNDGGYPLDGKYYLTRDIDFNGDTNGGTNINITVKKSGSNSLSIELTPSVGRINDLQAWYGTVSKNNSIGEITLDNISSGSNMLYLGGYLDGYPFAYSVWINSAVSGGTTIINNVTFNSNGNFTPIGTDKNPFTGTFDGNGHRISGMNTAIYVTSNDFALAGLFGYTLNANFSNLGIVNGSATAITSGNGYASAGGISAVADANRTDPVTIDNCYNTSHISSITAYQGSLAGGIIGIVGALTNNSLGTSTGPGAIISNCYNKGTVSASSTGWVAFAGGISGDTEQVTTLSYIECYNSGTVNAVSTASDAVVGGITGLVYAEKERSNTLFSKCYNTGITSSESTTKGWADSGGIAGSIMSSQSASVSISECYNTGSGSSTSSYAYGTEAGGIIGYVYSEIGSRIKVADCYNTGSISVKANNYPCAGGVIGYAESGSSGLILISNCYNDGAVATLSGTNQCSGGIVGRSYIETGVIAIVNCYFTSGKVVKGDTANEVLYNEGKIWVDGNSNGSPRAGAQGSGSKSLSDMKPSSSDAKGGNSIYYIGTTTIRTDTISGWDFDNVWTLGTGSGLPILSYSVESKNNENKREGGGGGSNIALYVILAIVIIVILIEVIWFLFVGKGKTFFFVELFKKLSEIIKNIFSSMKKN</sequence>
<dbReference type="KEGG" id="mear:Mpt1_c00930"/>
<dbReference type="OrthoDB" id="308501at2157"/>